<evidence type="ECO:0000256" key="6">
    <source>
        <dbReference type="ARBA" id="ARBA00023295"/>
    </source>
</evidence>
<organism evidence="10 11">
    <name type="scientific">Schaedlerella arabinosiphila</name>
    <dbReference type="NCBI Taxonomy" id="2044587"/>
    <lineage>
        <taxon>Bacteria</taxon>
        <taxon>Bacillati</taxon>
        <taxon>Bacillota</taxon>
        <taxon>Clostridia</taxon>
        <taxon>Lachnospirales</taxon>
        <taxon>Lachnospiraceae</taxon>
        <taxon>Schaedlerella</taxon>
    </lineage>
</organism>
<evidence type="ECO:0000313" key="11">
    <source>
        <dbReference type="Proteomes" id="UP000274920"/>
    </source>
</evidence>
<dbReference type="Pfam" id="PF00703">
    <property type="entry name" value="Glyco_hydro_2"/>
    <property type="match status" value="1"/>
</dbReference>
<evidence type="ECO:0000259" key="7">
    <source>
        <dbReference type="Pfam" id="PF00703"/>
    </source>
</evidence>
<evidence type="ECO:0000259" key="8">
    <source>
        <dbReference type="Pfam" id="PF17753"/>
    </source>
</evidence>
<dbReference type="InterPro" id="IPR054593">
    <property type="entry name" value="Beta-mannosidase-like_N2"/>
</dbReference>
<feature type="domain" description="Glycoside hydrolase family 2 immunoglobulin-like beta-sandwich" evidence="7">
    <location>
        <begin position="211"/>
        <end position="321"/>
    </location>
</feature>
<feature type="domain" description="Beta-mannosidase-like galactose-binding" evidence="9">
    <location>
        <begin position="29"/>
        <end position="199"/>
    </location>
</feature>
<dbReference type="EMBL" id="RHJS01000002">
    <property type="protein sequence ID" value="RRK35197.1"/>
    <property type="molecule type" value="Genomic_DNA"/>
</dbReference>
<dbReference type="Gene3D" id="2.60.120.260">
    <property type="entry name" value="Galactose-binding domain-like"/>
    <property type="match status" value="1"/>
</dbReference>
<evidence type="ECO:0000256" key="3">
    <source>
        <dbReference type="ARBA" id="ARBA00012754"/>
    </source>
</evidence>
<dbReference type="Gene3D" id="3.20.20.80">
    <property type="entry name" value="Glycosidases"/>
    <property type="match status" value="1"/>
</dbReference>
<dbReference type="InterPro" id="IPR036156">
    <property type="entry name" value="Beta-gal/glucu_dom_sf"/>
</dbReference>
<keyword evidence="11" id="KW-1185">Reference proteome</keyword>
<dbReference type="PANTHER" id="PTHR43730:SF1">
    <property type="entry name" value="BETA-MANNOSIDASE"/>
    <property type="match status" value="1"/>
</dbReference>
<keyword evidence="6" id="KW-0326">Glycosidase</keyword>
<dbReference type="InterPro" id="IPR006102">
    <property type="entry name" value="Ig-like_GH2"/>
</dbReference>
<keyword evidence="4" id="KW-0378">Hydrolase</keyword>
<accession>A0A426DQT6</accession>
<comment type="catalytic activity">
    <reaction evidence="1">
        <text>Hydrolysis of terminal, non-reducing beta-D-mannose residues in beta-D-mannosides.</text>
        <dbReference type="EC" id="3.2.1.25"/>
    </reaction>
</comment>
<dbReference type="InterPro" id="IPR017853">
    <property type="entry name" value="GH"/>
</dbReference>
<dbReference type="SUPFAM" id="SSF51445">
    <property type="entry name" value="(Trans)glycosidases"/>
    <property type="match status" value="1"/>
</dbReference>
<dbReference type="RefSeq" id="WP_125126634.1">
    <property type="nucleotide sequence ID" value="NZ_RHJS01000002.1"/>
</dbReference>
<dbReference type="Pfam" id="PF17753">
    <property type="entry name" value="Ig_mannosidase"/>
    <property type="match status" value="1"/>
</dbReference>
<dbReference type="InterPro" id="IPR041625">
    <property type="entry name" value="Beta-mannosidase_Ig"/>
</dbReference>
<dbReference type="GO" id="GO:0005975">
    <property type="term" value="P:carbohydrate metabolic process"/>
    <property type="evidence" value="ECO:0007669"/>
    <property type="project" value="InterPro"/>
</dbReference>
<sequence length="838" mass="97022">MKQMNLNENWNLCSAPLFWDITFADEVRKKEDEWMKCRLPADVRMPLMENGLIRDPVKADYCFESEWIEQKSWWFLKTFECSEADLDAEVIELVLERLDTDAAVFINGHLLGCQKSVHYPFVKEIKEYIRPGRNELIVRVTTGLEHVDDQQLSQINWAVCREQDNGGKDRSDYRRAFVRRPQYTVGWDWGPRVVTCGITGDVYIRCMSKAAIRQMHVYTSDIREGQAVLSASVCIENLDMLSTRDCSISVSVCRGEKQVASEYRDCLLTSGDNYFDFELKIENPELWWPNGCGGQPLYQVVCSIECEGVRDEHRLKAVGIRKLTLDTARLDDENRKFQIVVNGVPIFCKGGDWIPNDSVYARVTDEKVEYLLKEAAGANFNMLRIWGGGLYESDRFYESCAEKGILVWQDFMFACSAYPDHLESFQELVRKELDYQTKRLGNYACIALFCGSNENHWLFNKYDNPRWNVEFRHERALGLYITNHMTKEIIRHNCPEIPYWNSSPYGGRLPNDDTAGDVHRWHNGYMSQNMEERIEPRLYDQVESKFVSEYGCIGPCCLESTREYMGGHALERSGKIWEMHCNVFERNTVLAGIEKHYLDHVQNLPMEEYLLYGGMVQGHILGYSLEAMRFKEKCYGALFWMYNDTWGENGWTIIDYYLRKKISYYFVKRALSHVKFIIRLEEGNVILMGCNDTLEEVTVTGEWGYVSFDGACRKTAPLTVTIPPATRLCCKKEKLAGEDYKAGIMMYLPGQSCAEGAYLQLEDMKQLRFSKNRVEILSENQKQDQTCIQMTCSGFAHGVYVAGDMECSDNYFDILPGEIKTVYVKNPEGRKLEVRQIL</sequence>
<dbReference type="InterPro" id="IPR013783">
    <property type="entry name" value="Ig-like_fold"/>
</dbReference>
<comment type="similarity">
    <text evidence="2">Belongs to the glycosyl hydrolase 2 family.</text>
</comment>
<dbReference type="InterPro" id="IPR008979">
    <property type="entry name" value="Galactose-bd-like_sf"/>
</dbReference>
<dbReference type="AlphaFoldDB" id="A0A426DQT6"/>
<dbReference type="Gene3D" id="2.60.40.10">
    <property type="entry name" value="Immunoglobulins"/>
    <property type="match status" value="2"/>
</dbReference>
<evidence type="ECO:0000256" key="1">
    <source>
        <dbReference type="ARBA" id="ARBA00000829"/>
    </source>
</evidence>
<reference evidence="10" key="1">
    <citation type="submission" date="2018-10" db="EMBL/GenBank/DDBJ databases">
        <title>Schaedlerella arabinophila gen. nov. sp. nov., isolated from the mouse intestinal tract and comparative analysis with the genome of the closely related altered Schaedler flora strain ASF502.</title>
        <authorList>
            <person name="Miyake S."/>
            <person name="Soh M."/>
            <person name="Seedorf H."/>
        </authorList>
    </citation>
    <scope>NUCLEOTIDE SEQUENCE [LARGE SCALE GENOMIC DNA]</scope>
    <source>
        <strain evidence="10">DSM 106076</strain>
    </source>
</reference>
<evidence type="ECO:0000256" key="5">
    <source>
        <dbReference type="ARBA" id="ARBA00023180"/>
    </source>
</evidence>
<dbReference type="Proteomes" id="UP000274920">
    <property type="component" value="Unassembled WGS sequence"/>
</dbReference>
<dbReference type="GO" id="GO:0006516">
    <property type="term" value="P:glycoprotein catabolic process"/>
    <property type="evidence" value="ECO:0007669"/>
    <property type="project" value="TreeGrafter"/>
</dbReference>
<protein>
    <recommendedName>
        <fullName evidence="3">beta-mannosidase</fullName>
        <ecNumber evidence="3">3.2.1.25</ecNumber>
    </recommendedName>
</protein>
<evidence type="ECO:0000256" key="4">
    <source>
        <dbReference type="ARBA" id="ARBA00022801"/>
    </source>
</evidence>
<name>A0A426DQT6_9FIRM</name>
<dbReference type="PANTHER" id="PTHR43730">
    <property type="entry name" value="BETA-MANNOSIDASE"/>
    <property type="match status" value="1"/>
</dbReference>
<evidence type="ECO:0000256" key="2">
    <source>
        <dbReference type="ARBA" id="ARBA00007401"/>
    </source>
</evidence>
<feature type="domain" description="Beta-mannosidase Ig-fold" evidence="8">
    <location>
        <begin position="780"/>
        <end position="826"/>
    </location>
</feature>
<keyword evidence="5" id="KW-0325">Glycoprotein</keyword>
<dbReference type="SUPFAM" id="SSF49303">
    <property type="entry name" value="beta-Galactosidase/glucuronidase domain"/>
    <property type="match status" value="2"/>
</dbReference>
<evidence type="ECO:0000313" key="10">
    <source>
        <dbReference type="EMBL" id="RRK35197.1"/>
    </source>
</evidence>
<dbReference type="GO" id="GO:0004567">
    <property type="term" value="F:beta-mannosidase activity"/>
    <property type="evidence" value="ECO:0007669"/>
    <property type="project" value="UniProtKB-EC"/>
</dbReference>
<proteinExistence type="inferred from homology"/>
<evidence type="ECO:0000259" key="9">
    <source>
        <dbReference type="Pfam" id="PF22666"/>
    </source>
</evidence>
<dbReference type="EC" id="3.2.1.25" evidence="3"/>
<dbReference type="SUPFAM" id="SSF49785">
    <property type="entry name" value="Galactose-binding domain-like"/>
    <property type="match status" value="1"/>
</dbReference>
<comment type="caution">
    <text evidence="10">The sequence shown here is derived from an EMBL/GenBank/DDBJ whole genome shotgun (WGS) entry which is preliminary data.</text>
</comment>
<dbReference type="InterPro" id="IPR050887">
    <property type="entry name" value="Beta-mannosidase_GH2"/>
</dbReference>
<dbReference type="Pfam" id="PF22666">
    <property type="entry name" value="Glyco_hydro_2_N2"/>
    <property type="match status" value="1"/>
</dbReference>
<gene>
    <name evidence="10" type="ORF">EBB54_05310</name>
</gene>